<dbReference type="AlphaFoldDB" id="A0A5C0ASH1"/>
<evidence type="ECO:0000313" key="3">
    <source>
        <dbReference type="Proteomes" id="UP000325161"/>
    </source>
</evidence>
<gene>
    <name evidence="2" type="ORF">FXN63_00935</name>
</gene>
<keyword evidence="3" id="KW-1185">Reference proteome</keyword>
<name>A0A5C0ASH1_9BURK</name>
<accession>A0A5C0ASH1</accession>
<dbReference type="InterPro" id="IPR056078">
    <property type="entry name" value="DUF7661"/>
</dbReference>
<dbReference type="OrthoDB" id="8758505at2"/>
<feature type="domain" description="DUF7661" evidence="1">
    <location>
        <begin position="2"/>
        <end position="62"/>
    </location>
</feature>
<evidence type="ECO:0000313" key="2">
    <source>
        <dbReference type="EMBL" id="QEI04554.1"/>
    </source>
</evidence>
<evidence type="ECO:0000259" key="1">
    <source>
        <dbReference type="Pfam" id="PF24697"/>
    </source>
</evidence>
<dbReference type="Proteomes" id="UP000325161">
    <property type="component" value="Chromosome"/>
</dbReference>
<organism evidence="2 3">
    <name type="scientific">Pigmentiphaga aceris</name>
    <dbReference type="NCBI Taxonomy" id="1940612"/>
    <lineage>
        <taxon>Bacteria</taxon>
        <taxon>Pseudomonadati</taxon>
        <taxon>Pseudomonadota</taxon>
        <taxon>Betaproteobacteria</taxon>
        <taxon>Burkholderiales</taxon>
        <taxon>Alcaligenaceae</taxon>
        <taxon>Pigmentiphaga</taxon>
    </lineage>
</organism>
<dbReference type="RefSeq" id="WP_148811969.1">
    <property type="nucleotide sequence ID" value="NZ_CP043046.1"/>
</dbReference>
<dbReference type="Pfam" id="PF24697">
    <property type="entry name" value="DUF7661"/>
    <property type="match status" value="1"/>
</dbReference>
<dbReference type="EMBL" id="CP043046">
    <property type="protein sequence ID" value="QEI04554.1"/>
    <property type="molecule type" value="Genomic_DNA"/>
</dbReference>
<protein>
    <recommendedName>
        <fullName evidence="1">DUF7661 domain-containing protein</fullName>
    </recommendedName>
</protein>
<reference evidence="2 3" key="1">
    <citation type="submission" date="2019-08" db="EMBL/GenBank/DDBJ databases">
        <title>Amphibian skin-associated Pigmentiphaga: genome sequence and occurrence across geography and hosts.</title>
        <authorList>
            <person name="Bletz M.C."/>
            <person name="Bunk B."/>
            <person name="Sproeer C."/>
            <person name="Biwer P."/>
            <person name="Reiter S."/>
            <person name="Rabemananjara F.C.E."/>
            <person name="Schulz S."/>
            <person name="Overmann J."/>
            <person name="Vences M."/>
        </authorList>
    </citation>
    <scope>NUCLEOTIDE SEQUENCE [LARGE SCALE GENOMIC DNA]</scope>
    <source>
        <strain evidence="2 3">Mada1488</strain>
    </source>
</reference>
<dbReference type="KEGG" id="pacr:FXN63_00935"/>
<sequence>MLFDIYGRFRLEVVRERGEWRVYRPGVGTRGRMISLVIPPDVAEGELETFLDDIYHEYGRAGEVVRLVKVDA</sequence>
<proteinExistence type="predicted"/>